<proteinExistence type="predicted"/>
<evidence type="ECO:0000256" key="1">
    <source>
        <dbReference type="SAM" id="Phobius"/>
    </source>
</evidence>
<evidence type="ECO:0000313" key="3">
    <source>
        <dbReference type="Proteomes" id="UP000026915"/>
    </source>
</evidence>
<reference evidence="2 3" key="1">
    <citation type="journal article" date="2013" name="Genome Biol.">
        <title>The genome sequence of the most widely cultivated cacao type and its use to identify candidate genes regulating pod color.</title>
        <authorList>
            <person name="Motamayor J.C."/>
            <person name="Mockaitis K."/>
            <person name="Schmutz J."/>
            <person name="Haiminen N."/>
            <person name="Iii D.L."/>
            <person name="Cornejo O."/>
            <person name="Findley S.D."/>
            <person name="Zheng P."/>
            <person name="Utro F."/>
            <person name="Royaert S."/>
            <person name="Saski C."/>
            <person name="Jenkins J."/>
            <person name="Podicheti R."/>
            <person name="Zhao M."/>
            <person name="Scheffler B.E."/>
            <person name="Stack J.C."/>
            <person name="Feltus F.A."/>
            <person name="Mustiga G.M."/>
            <person name="Amores F."/>
            <person name="Phillips W."/>
            <person name="Marelli J.P."/>
            <person name="May G.D."/>
            <person name="Shapiro H."/>
            <person name="Ma J."/>
            <person name="Bustamante C.D."/>
            <person name="Schnell R.J."/>
            <person name="Main D."/>
            <person name="Gilbert D."/>
            <person name="Parida L."/>
            <person name="Kuhn D.N."/>
        </authorList>
    </citation>
    <scope>NUCLEOTIDE SEQUENCE [LARGE SCALE GENOMIC DNA]</scope>
    <source>
        <strain evidence="3">cv. Matina 1-6</strain>
    </source>
</reference>
<protein>
    <submittedName>
        <fullName evidence="2">Uncharacterized protein</fullName>
    </submittedName>
</protein>
<keyword evidence="1" id="KW-0472">Membrane</keyword>
<organism evidence="2 3">
    <name type="scientific">Theobroma cacao</name>
    <name type="common">Cacao</name>
    <name type="synonym">Cocoa</name>
    <dbReference type="NCBI Taxonomy" id="3641"/>
    <lineage>
        <taxon>Eukaryota</taxon>
        <taxon>Viridiplantae</taxon>
        <taxon>Streptophyta</taxon>
        <taxon>Embryophyta</taxon>
        <taxon>Tracheophyta</taxon>
        <taxon>Spermatophyta</taxon>
        <taxon>Magnoliopsida</taxon>
        <taxon>eudicotyledons</taxon>
        <taxon>Gunneridae</taxon>
        <taxon>Pentapetalae</taxon>
        <taxon>rosids</taxon>
        <taxon>malvids</taxon>
        <taxon>Malvales</taxon>
        <taxon>Malvaceae</taxon>
        <taxon>Byttnerioideae</taxon>
        <taxon>Theobroma</taxon>
    </lineage>
</organism>
<dbReference type="Gramene" id="EOY23930">
    <property type="protein sequence ID" value="EOY23930"/>
    <property type="gene ID" value="TCM_015671"/>
</dbReference>
<dbReference type="Proteomes" id="UP000026915">
    <property type="component" value="Chromosome 3"/>
</dbReference>
<evidence type="ECO:0000313" key="2">
    <source>
        <dbReference type="EMBL" id="EOY23930.1"/>
    </source>
</evidence>
<keyword evidence="1" id="KW-1133">Transmembrane helix</keyword>
<name>A0A061G249_THECC</name>
<dbReference type="HOGENOM" id="CLU_2008084_0_0_1"/>
<sequence>MRRLGPAGCPWSHWGGCGDGIGILKSPGQRLGRNTTIWIKKNLIIESKLKLKTSVLGLLVRLRLKWEQQIIVCVIILSILIACFFGFITTWNQISCPAFANQAESMCSTLWKLMGARFHKKQIQ</sequence>
<dbReference type="AlphaFoldDB" id="A0A061G249"/>
<keyword evidence="1" id="KW-0812">Transmembrane</keyword>
<dbReference type="InParanoid" id="A0A061G249"/>
<gene>
    <name evidence="2" type="ORF">TCM_015671</name>
</gene>
<dbReference type="EMBL" id="CM001881">
    <property type="protein sequence ID" value="EOY23930.1"/>
    <property type="molecule type" value="Genomic_DNA"/>
</dbReference>
<accession>A0A061G249</accession>
<feature type="transmembrane region" description="Helical" evidence="1">
    <location>
        <begin position="70"/>
        <end position="91"/>
    </location>
</feature>
<keyword evidence="3" id="KW-1185">Reference proteome</keyword>